<dbReference type="PANTHER" id="PTHR12243">
    <property type="entry name" value="MADF DOMAIN TRANSCRIPTION FACTOR"/>
    <property type="match status" value="1"/>
</dbReference>
<dbReference type="Proteomes" id="UP000515204">
    <property type="component" value="Unplaced"/>
</dbReference>
<keyword evidence="3" id="KW-1185">Reference proteome</keyword>
<dbReference type="RefSeq" id="XP_014483436.1">
    <property type="nucleotide sequence ID" value="XM_014627950.1"/>
</dbReference>
<gene>
    <name evidence="4" type="primary">LOC106748979</name>
</gene>
<dbReference type="PROSITE" id="PS51029">
    <property type="entry name" value="MADF"/>
    <property type="match status" value="1"/>
</dbReference>
<feature type="domain" description="MADF" evidence="2">
    <location>
        <begin position="35"/>
        <end position="106"/>
    </location>
</feature>
<dbReference type="Pfam" id="PF10545">
    <property type="entry name" value="MADF_DNA_bdg"/>
    <property type="match status" value="1"/>
</dbReference>
<proteinExistence type="predicted"/>
<evidence type="ECO:0000259" key="2">
    <source>
        <dbReference type="PROSITE" id="PS51029"/>
    </source>
</evidence>
<dbReference type="GO" id="GO:0005667">
    <property type="term" value="C:transcription regulator complex"/>
    <property type="evidence" value="ECO:0007669"/>
    <property type="project" value="TreeGrafter"/>
</dbReference>
<dbReference type="GO" id="GO:0006357">
    <property type="term" value="P:regulation of transcription by RNA polymerase II"/>
    <property type="evidence" value="ECO:0007669"/>
    <property type="project" value="TreeGrafter"/>
</dbReference>
<dbReference type="InterPro" id="IPR039353">
    <property type="entry name" value="TF_Adf1"/>
</dbReference>
<name>A0A6P3XY26_DINQU</name>
<accession>A0A6P3XY26</accession>
<evidence type="ECO:0000256" key="1">
    <source>
        <dbReference type="SAM" id="MobiDB-lite"/>
    </source>
</evidence>
<dbReference type="PANTHER" id="PTHR12243:SF67">
    <property type="entry name" value="COREPRESSOR OF PANGOLIN, ISOFORM A-RELATED"/>
    <property type="match status" value="1"/>
</dbReference>
<dbReference type="GO" id="GO:0005634">
    <property type="term" value="C:nucleus"/>
    <property type="evidence" value="ECO:0007669"/>
    <property type="project" value="TreeGrafter"/>
</dbReference>
<sequence length="106" mass="12942">MSEHNYYQNNKSSHNSENDDEFLDQRINNDDFDMVLLTLIKQYPCIYDPNKLNQEKINLAWNNISVEMNEKVEQCQDRYRKLRQYFSKERNRREFVAAGTKRDTKR</sequence>
<dbReference type="KEGG" id="dqu:106748979"/>
<dbReference type="AlphaFoldDB" id="A0A6P3XY26"/>
<evidence type="ECO:0000313" key="4">
    <source>
        <dbReference type="RefSeq" id="XP_014483436.1"/>
    </source>
</evidence>
<feature type="region of interest" description="Disordered" evidence="1">
    <location>
        <begin position="1"/>
        <end position="22"/>
    </location>
</feature>
<organism evidence="3 4">
    <name type="scientific">Dinoponera quadriceps</name>
    <name type="common">South American ant</name>
    <dbReference type="NCBI Taxonomy" id="609295"/>
    <lineage>
        <taxon>Eukaryota</taxon>
        <taxon>Metazoa</taxon>
        <taxon>Ecdysozoa</taxon>
        <taxon>Arthropoda</taxon>
        <taxon>Hexapoda</taxon>
        <taxon>Insecta</taxon>
        <taxon>Pterygota</taxon>
        <taxon>Neoptera</taxon>
        <taxon>Endopterygota</taxon>
        <taxon>Hymenoptera</taxon>
        <taxon>Apocrita</taxon>
        <taxon>Aculeata</taxon>
        <taxon>Formicoidea</taxon>
        <taxon>Formicidae</taxon>
        <taxon>Ponerinae</taxon>
        <taxon>Ponerini</taxon>
        <taxon>Dinoponera</taxon>
    </lineage>
</organism>
<dbReference type="OrthoDB" id="6147983at2759"/>
<feature type="compositionally biased region" description="Polar residues" evidence="1">
    <location>
        <begin position="1"/>
        <end position="15"/>
    </location>
</feature>
<protein>
    <submittedName>
        <fullName evidence="4">Uncharacterized protein LOC106748979</fullName>
    </submittedName>
</protein>
<evidence type="ECO:0000313" key="3">
    <source>
        <dbReference type="Proteomes" id="UP000515204"/>
    </source>
</evidence>
<dbReference type="InterPro" id="IPR006578">
    <property type="entry name" value="MADF-dom"/>
</dbReference>
<reference evidence="4" key="1">
    <citation type="submission" date="2025-08" db="UniProtKB">
        <authorList>
            <consortium name="RefSeq"/>
        </authorList>
    </citation>
    <scope>IDENTIFICATION</scope>
</reference>
<dbReference type="GeneID" id="106748979"/>